<organism evidence="2 3">
    <name type="scientific">Paracoccus broussonetiae</name>
    <dbReference type="NCBI Taxonomy" id="3075834"/>
    <lineage>
        <taxon>Bacteria</taxon>
        <taxon>Pseudomonadati</taxon>
        <taxon>Pseudomonadota</taxon>
        <taxon>Alphaproteobacteria</taxon>
        <taxon>Rhodobacterales</taxon>
        <taxon>Paracoccaceae</taxon>
        <taxon>Paracoccus</taxon>
    </lineage>
</organism>
<dbReference type="Pfam" id="PF02798">
    <property type="entry name" value="GST_N"/>
    <property type="match status" value="1"/>
</dbReference>
<dbReference type="InterPro" id="IPR036249">
    <property type="entry name" value="Thioredoxin-like_sf"/>
</dbReference>
<dbReference type="PANTHER" id="PTHR44051">
    <property type="entry name" value="GLUTATHIONE S-TRANSFERASE-RELATED"/>
    <property type="match status" value="1"/>
</dbReference>
<proteinExistence type="predicted"/>
<dbReference type="Gene3D" id="3.40.30.10">
    <property type="entry name" value="Glutaredoxin"/>
    <property type="match status" value="1"/>
</dbReference>
<dbReference type="InterPro" id="IPR004045">
    <property type="entry name" value="Glutathione_S-Trfase_N"/>
</dbReference>
<dbReference type="InterPro" id="IPR040079">
    <property type="entry name" value="Glutathione_S-Trfase"/>
</dbReference>
<evidence type="ECO:0000313" key="3">
    <source>
        <dbReference type="Proteomes" id="UP001251085"/>
    </source>
</evidence>
<comment type="caution">
    <text evidence="2">The sequence shown here is derived from an EMBL/GenBank/DDBJ whole genome shotgun (WGS) entry which is preliminary data.</text>
</comment>
<gene>
    <name evidence="2" type="ORF">RM190_09700</name>
</gene>
<feature type="domain" description="GST N-terminal" evidence="1">
    <location>
        <begin position="1"/>
        <end position="81"/>
    </location>
</feature>
<reference evidence="3" key="1">
    <citation type="submission" date="2023-07" db="EMBL/GenBank/DDBJ databases">
        <title>Characterization of two Paracoccaceae strains isolated from Phycosphere and proposal of Xinfangfangia lacusdiani sp. nov.</title>
        <authorList>
            <person name="Deng Y."/>
            <person name="Zhang Y.Q."/>
        </authorList>
    </citation>
    <scope>NUCLEOTIDE SEQUENCE [LARGE SCALE GENOMIC DNA]</scope>
    <source>
        <strain evidence="3">CPCC 101403</strain>
    </source>
</reference>
<dbReference type="InterPro" id="IPR036282">
    <property type="entry name" value="Glutathione-S-Trfase_C_sf"/>
</dbReference>
<dbReference type="Proteomes" id="UP001251085">
    <property type="component" value="Unassembled WGS sequence"/>
</dbReference>
<keyword evidence="3" id="KW-1185">Reference proteome</keyword>
<dbReference type="RefSeq" id="WP_311759227.1">
    <property type="nucleotide sequence ID" value="NZ_JAVRQI010000006.1"/>
</dbReference>
<dbReference type="Gene3D" id="1.20.1050.10">
    <property type="match status" value="1"/>
</dbReference>
<dbReference type="EMBL" id="JAVRQI010000006">
    <property type="protein sequence ID" value="MDT1062131.1"/>
    <property type="molecule type" value="Genomic_DNA"/>
</dbReference>
<name>A0ABU3ED14_9RHOB</name>
<dbReference type="SUPFAM" id="SSF52833">
    <property type="entry name" value="Thioredoxin-like"/>
    <property type="match status" value="1"/>
</dbReference>
<evidence type="ECO:0000313" key="2">
    <source>
        <dbReference type="EMBL" id="MDT1062131.1"/>
    </source>
</evidence>
<dbReference type="SFLD" id="SFLDS00019">
    <property type="entry name" value="Glutathione_Transferase_(cytos"/>
    <property type="match status" value="1"/>
</dbReference>
<accession>A0ABU3ED14</accession>
<sequence length="219" mass="23498">MILYDYILSPECYTARLMAALLGKRFEQVAVDFHPGAEHRGAAFRQVNPAGRIPVLVDGPLTLTEPAAILNHLVADAPEWLGQGPLVQEWLARATHLAASLGGARAHEMLGQPGDLDRLQADGIMWLRILEAALTEARINGHAFLTGPAPTIADIAVFPHVALAPDGGVSLDDYPAIRLWLRAVRSLAGFIEMPGIHRLHDLSPEPNNEIGGDPVVASA</sequence>
<dbReference type="PROSITE" id="PS50404">
    <property type="entry name" value="GST_NTER"/>
    <property type="match status" value="1"/>
</dbReference>
<protein>
    <submittedName>
        <fullName evidence="2">Glutathione S-transferase family protein</fullName>
    </submittedName>
</protein>
<dbReference type="SUPFAM" id="SSF47616">
    <property type="entry name" value="GST C-terminal domain-like"/>
    <property type="match status" value="1"/>
</dbReference>
<dbReference type="Pfam" id="PF13410">
    <property type="entry name" value="GST_C_2"/>
    <property type="match status" value="1"/>
</dbReference>
<evidence type="ECO:0000259" key="1">
    <source>
        <dbReference type="PROSITE" id="PS50404"/>
    </source>
</evidence>
<dbReference type="PANTHER" id="PTHR44051:SF2">
    <property type="entry name" value="HYPOTHETICAL GLUTATHIONE S-TRANSFERASE LIKE PROTEIN"/>
    <property type="match status" value="1"/>
</dbReference>